<reference evidence="2" key="1">
    <citation type="submission" date="2021-01" db="EMBL/GenBank/DDBJ databases">
        <authorList>
            <person name="Corre E."/>
            <person name="Pelletier E."/>
            <person name="Niang G."/>
            <person name="Scheremetjew M."/>
            <person name="Finn R."/>
            <person name="Kale V."/>
            <person name="Holt S."/>
            <person name="Cochrane G."/>
            <person name="Meng A."/>
            <person name="Brown T."/>
            <person name="Cohen L."/>
        </authorList>
    </citation>
    <scope>NUCLEOTIDE SEQUENCE</scope>
    <source>
        <strain evidence="2">SoJaBio B1-5/56/2</strain>
    </source>
</reference>
<dbReference type="InterPro" id="IPR011989">
    <property type="entry name" value="ARM-like"/>
</dbReference>
<protein>
    <submittedName>
        <fullName evidence="2">Uncharacterized protein</fullName>
    </submittedName>
</protein>
<proteinExistence type="predicted"/>
<evidence type="ECO:0000313" key="2">
    <source>
        <dbReference type="EMBL" id="CAE2330019.1"/>
    </source>
</evidence>
<dbReference type="Gene3D" id="1.25.10.10">
    <property type="entry name" value="Leucine-rich Repeat Variant"/>
    <property type="match status" value="1"/>
</dbReference>
<evidence type="ECO:0000256" key="1">
    <source>
        <dbReference type="SAM" id="Coils"/>
    </source>
</evidence>
<feature type="coiled-coil region" evidence="1">
    <location>
        <begin position="116"/>
        <end position="143"/>
    </location>
</feature>
<gene>
    <name evidence="2" type="ORF">NAES01612_LOCUS21742</name>
</gene>
<dbReference type="AlphaFoldDB" id="A0A7S4PC02"/>
<organism evidence="2">
    <name type="scientific">Paramoeba aestuarina</name>
    <dbReference type="NCBI Taxonomy" id="180227"/>
    <lineage>
        <taxon>Eukaryota</taxon>
        <taxon>Amoebozoa</taxon>
        <taxon>Discosea</taxon>
        <taxon>Flabellinia</taxon>
        <taxon>Dactylopodida</taxon>
        <taxon>Paramoebidae</taxon>
        <taxon>Paramoeba</taxon>
    </lineage>
</organism>
<sequence>MTKEEFEQLFGDPLSTVAKNLGDYEGENKTNAGRIITGVLKNGTPAQVCKLVSYGIIPQLWKTSTSNVDEMSIIGLNGLELLLKLGEDEEIRMERNVDGFGNAFVEEVEKERVPWEKEGSEEVKGKREELERLLEEVRDDKSLLVKG</sequence>
<accession>A0A7S4PC02</accession>
<name>A0A7S4PC02_9EUKA</name>
<keyword evidence="1" id="KW-0175">Coiled coil</keyword>
<dbReference type="EMBL" id="HBKR01033165">
    <property type="protein sequence ID" value="CAE2330019.1"/>
    <property type="molecule type" value="Transcribed_RNA"/>
</dbReference>